<sequence>MASIFQLCHEELKMFYLLN</sequence>
<protein>
    <submittedName>
        <fullName evidence="1">Uncharacterized protein</fullName>
    </submittedName>
</protein>
<name>A0A2P2LDJ6_RHIMU</name>
<dbReference type="AlphaFoldDB" id="A0A2P2LDJ6"/>
<proteinExistence type="predicted"/>
<dbReference type="EMBL" id="GGEC01035540">
    <property type="protein sequence ID" value="MBX16024.1"/>
    <property type="molecule type" value="Transcribed_RNA"/>
</dbReference>
<organism evidence="1">
    <name type="scientific">Rhizophora mucronata</name>
    <name type="common">Asiatic mangrove</name>
    <dbReference type="NCBI Taxonomy" id="61149"/>
    <lineage>
        <taxon>Eukaryota</taxon>
        <taxon>Viridiplantae</taxon>
        <taxon>Streptophyta</taxon>
        <taxon>Embryophyta</taxon>
        <taxon>Tracheophyta</taxon>
        <taxon>Spermatophyta</taxon>
        <taxon>Magnoliopsida</taxon>
        <taxon>eudicotyledons</taxon>
        <taxon>Gunneridae</taxon>
        <taxon>Pentapetalae</taxon>
        <taxon>rosids</taxon>
        <taxon>fabids</taxon>
        <taxon>Malpighiales</taxon>
        <taxon>Rhizophoraceae</taxon>
        <taxon>Rhizophora</taxon>
    </lineage>
</organism>
<evidence type="ECO:0000313" key="1">
    <source>
        <dbReference type="EMBL" id="MBX16024.1"/>
    </source>
</evidence>
<reference evidence="1" key="1">
    <citation type="submission" date="2018-02" db="EMBL/GenBank/DDBJ databases">
        <title>Rhizophora mucronata_Transcriptome.</title>
        <authorList>
            <person name="Meera S.P."/>
            <person name="Sreeshan A."/>
            <person name="Augustine A."/>
        </authorList>
    </citation>
    <scope>NUCLEOTIDE SEQUENCE</scope>
    <source>
        <tissue evidence="1">Leaf</tissue>
    </source>
</reference>
<accession>A0A2P2LDJ6</accession>